<dbReference type="Proteomes" id="UP000293089">
    <property type="component" value="Unassembled WGS sequence"/>
</dbReference>
<feature type="compositionally biased region" description="Basic and acidic residues" evidence="1">
    <location>
        <begin position="82"/>
        <end position="97"/>
    </location>
</feature>
<evidence type="ECO:0000313" key="2">
    <source>
        <dbReference type="EMBL" id="TAA19448.1"/>
    </source>
</evidence>
<feature type="region of interest" description="Disordered" evidence="1">
    <location>
        <begin position="71"/>
        <end position="97"/>
    </location>
</feature>
<comment type="caution">
    <text evidence="2">The sequence shown here is derived from an EMBL/GenBank/DDBJ whole genome shotgun (WGS) entry which is preliminary data.</text>
</comment>
<gene>
    <name evidence="2" type="ORF">EA658_11385</name>
</gene>
<dbReference type="EMBL" id="SHME01000003">
    <property type="protein sequence ID" value="TAA19448.1"/>
    <property type="molecule type" value="Genomic_DNA"/>
</dbReference>
<sequence>MASKRLAQNRRSRESGNPRTLRDLPGRPWIPAFAGMTGFECIAWSGIGIRRVGGLQARSALATRPFYRHSRESGNPWTLLDPARKSMDPRVRGNDEL</sequence>
<accession>A0ABY1WDL6</accession>
<protein>
    <submittedName>
        <fullName evidence="2">Uncharacterized protein</fullName>
    </submittedName>
</protein>
<organism evidence="2 3">
    <name type="scientific">Pseudoxanthomonas winnipegensis</name>
    <dbReference type="NCBI Taxonomy" id="2480810"/>
    <lineage>
        <taxon>Bacteria</taxon>
        <taxon>Pseudomonadati</taxon>
        <taxon>Pseudomonadota</taxon>
        <taxon>Gammaproteobacteria</taxon>
        <taxon>Lysobacterales</taxon>
        <taxon>Lysobacteraceae</taxon>
        <taxon>Pseudoxanthomonas</taxon>
    </lineage>
</organism>
<keyword evidence="3" id="KW-1185">Reference proteome</keyword>
<evidence type="ECO:0000256" key="1">
    <source>
        <dbReference type="SAM" id="MobiDB-lite"/>
    </source>
</evidence>
<evidence type="ECO:0000313" key="3">
    <source>
        <dbReference type="Proteomes" id="UP000293089"/>
    </source>
</evidence>
<proteinExistence type="predicted"/>
<feature type="region of interest" description="Disordered" evidence="1">
    <location>
        <begin position="1"/>
        <end position="26"/>
    </location>
</feature>
<name>A0ABY1WDL6_9GAMM</name>
<reference evidence="2 3" key="1">
    <citation type="submission" date="2019-02" db="EMBL/GenBank/DDBJ databases">
        <title>WGS of Pseudoxanthomonas species novum from clinical isolates.</title>
        <authorList>
            <person name="Bernier A.-M."/>
            <person name="Bernard K."/>
            <person name="Vachon A."/>
        </authorList>
    </citation>
    <scope>NUCLEOTIDE SEQUENCE [LARGE SCALE GENOMIC DNA]</scope>
    <source>
        <strain evidence="3">NML 170316</strain>
    </source>
</reference>
<feature type="compositionally biased region" description="Basic and acidic residues" evidence="1">
    <location>
        <begin position="11"/>
        <end position="25"/>
    </location>
</feature>